<dbReference type="AlphaFoldDB" id="A0A851C0N9"/>
<dbReference type="Proteomes" id="UP000642973">
    <property type="component" value="Unassembled WGS sequence"/>
</dbReference>
<dbReference type="PROSITE" id="PS51996">
    <property type="entry name" value="TR_MART"/>
    <property type="match status" value="1"/>
</dbReference>
<dbReference type="GO" id="GO:0016779">
    <property type="term" value="F:nucleotidyltransferase activity"/>
    <property type="evidence" value="ECO:0007669"/>
    <property type="project" value="UniProtKB-KW"/>
</dbReference>
<keyword evidence="6 10" id="KW-0521">NADP</keyword>
<dbReference type="GO" id="GO:0005615">
    <property type="term" value="C:extracellular space"/>
    <property type="evidence" value="ECO:0007669"/>
    <property type="project" value="UniProtKB-ARBA"/>
</dbReference>
<dbReference type="GO" id="GO:0044194">
    <property type="term" value="C:cytolytic granule"/>
    <property type="evidence" value="ECO:0007669"/>
    <property type="project" value="UniProtKB-ARBA"/>
</dbReference>
<keyword evidence="12" id="KW-1185">Reference proteome</keyword>
<keyword evidence="4" id="KW-0548">Nucleotidyltransferase</keyword>
<dbReference type="PANTHER" id="PTHR10339">
    <property type="entry name" value="ADP-RIBOSYLTRANSFERASE"/>
    <property type="match status" value="1"/>
</dbReference>
<evidence type="ECO:0000256" key="4">
    <source>
        <dbReference type="ARBA" id="ARBA00022695"/>
    </source>
</evidence>
<dbReference type="InterPro" id="IPR050999">
    <property type="entry name" value="ADP-ribosyltransferase_ARG"/>
</dbReference>
<dbReference type="SUPFAM" id="SSF56399">
    <property type="entry name" value="ADP-ribosylation"/>
    <property type="match status" value="1"/>
</dbReference>
<dbReference type="GO" id="GO:0003950">
    <property type="term" value="F:NAD+ poly-ADP-ribosyltransferase activity"/>
    <property type="evidence" value="ECO:0007669"/>
    <property type="project" value="TreeGrafter"/>
</dbReference>
<accession>A0A851C0N9</accession>
<dbReference type="PRINTS" id="PR00970">
    <property type="entry name" value="RIBTRNSFRASE"/>
</dbReference>
<keyword evidence="8" id="KW-1015">Disulfide bond</keyword>
<dbReference type="Pfam" id="PF01129">
    <property type="entry name" value="ART"/>
    <property type="match status" value="1"/>
</dbReference>
<dbReference type="Gene3D" id="3.90.176.10">
    <property type="entry name" value="Toxin ADP-ribosyltransferase, Chain A, domain 1"/>
    <property type="match status" value="1"/>
</dbReference>
<feature type="signal peptide" evidence="10">
    <location>
        <begin position="1"/>
        <end position="20"/>
    </location>
</feature>
<sequence>SVPTMEPLPLLLVLLAGTLATGSPLRRPDFGGAIREIDLDMAPKCFDDQYRGCRTRMLKRLPLLNNTEFASNRIYAEVWANVSAQYQRVPGTRLRPDQAIALRAYTMDTELYKKFNRAVRVGGRSRREYLRKFNFKVLHFLITEALSALRKPNSCFHVYRGVRGIRFITQPGQIVRFGQFASSSPKKEVASKYGNDTFFEVDTCHGASIRAFSAFPEQEEVLIPPFETFFVTGVTRQGEKTLINLDSHGTHSKYNCEWVRGDIPGVGTPPVG</sequence>
<evidence type="ECO:0000256" key="8">
    <source>
        <dbReference type="ARBA" id="ARBA00023157"/>
    </source>
</evidence>
<evidence type="ECO:0000313" key="11">
    <source>
        <dbReference type="EMBL" id="NWI50281.1"/>
    </source>
</evidence>
<gene>
    <name evidence="11" type="primary">Nrt2_0</name>
    <name evidence="11" type="ORF">CALVIR_R05435</name>
</gene>
<proteinExistence type="inferred from homology"/>
<keyword evidence="7 10" id="KW-0520">NAD</keyword>
<evidence type="ECO:0000256" key="7">
    <source>
        <dbReference type="ARBA" id="ARBA00023027"/>
    </source>
</evidence>
<comment type="catalytic activity">
    <reaction evidence="9 10">
        <text>L-arginyl-[protein] + NAD(+) = N(omega)-(ADP-D-ribosyl)-L-arginyl-[protein] + nicotinamide + H(+)</text>
        <dbReference type="Rhea" id="RHEA:19149"/>
        <dbReference type="Rhea" id="RHEA-COMP:10532"/>
        <dbReference type="Rhea" id="RHEA-COMP:15087"/>
        <dbReference type="ChEBI" id="CHEBI:15378"/>
        <dbReference type="ChEBI" id="CHEBI:17154"/>
        <dbReference type="ChEBI" id="CHEBI:29965"/>
        <dbReference type="ChEBI" id="CHEBI:57540"/>
        <dbReference type="ChEBI" id="CHEBI:142554"/>
        <dbReference type="EC" id="2.4.2.31"/>
    </reaction>
</comment>
<dbReference type="GO" id="GO:0046677">
    <property type="term" value="P:response to antibiotic"/>
    <property type="evidence" value="ECO:0007669"/>
    <property type="project" value="UniProtKB-ARBA"/>
</dbReference>
<evidence type="ECO:0000256" key="6">
    <source>
        <dbReference type="ARBA" id="ARBA00022857"/>
    </source>
</evidence>
<organism evidence="11 12">
    <name type="scientific">Calyptomena viridis</name>
    <name type="common">Lesser green broadbill</name>
    <dbReference type="NCBI Taxonomy" id="135972"/>
    <lineage>
        <taxon>Eukaryota</taxon>
        <taxon>Metazoa</taxon>
        <taxon>Chordata</taxon>
        <taxon>Craniata</taxon>
        <taxon>Vertebrata</taxon>
        <taxon>Euteleostomi</taxon>
        <taxon>Archelosauria</taxon>
        <taxon>Archosauria</taxon>
        <taxon>Dinosauria</taxon>
        <taxon>Saurischia</taxon>
        <taxon>Theropoda</taxon>
        <taxon>Coelurosauria</taxon>
        <taxon>Aves</taxon>
        <taxon>Neognathae</taxon>
        <taxon>Neoaves</taxon>
        <taxon>Telluraves</taxon>
        <taxon>Australaves</taxon>
        <taxon>Passeriformes</taxon>
        <taxon>Eurylaimidae</taxon>
        <taxon>Calyptomena</taxon>
    </lineage>
</organism>
<reference evidence="11" key="1">
    <citation type="submission" date="2019-10" db="EMBL/GenBank/DDBJ databases">
        <title>Bird 10,000 Genomes (B10K) Project - Family phase.</title>
        <authorList>
            <person name="Zhang G."/>
        </authorList>
    </citation>
    <scope>NUCLEOTIDE SEQUENCE</scope>
    <source>
        <strain evidence="11">B10K-DU-002-55</strain>
        <tissue evidence="11">Muscle</tissue>
    </source>
</reference>
<comment type="similarity">
    <text evidence="1 10">Belongs to the Arg-specific ADP-ribosyltransferase family.</text>
</comment>
<feature type="non-terminal residue" evidence="11">
    <location>
        <position position="272"/>
    </location>
</feature>
<dbReference type="EC" id="2.4.2.31" evidence="10"/>
<evidence type="ECO:0000256" key="10">
    <source>
        <dbReference type="RuleBase" id="RU361228"/>
    </source>
</evidence>
<keyword evidence="3 10" id="KW-0808">Transferase</keyword>
<evidence type="ECO:0000256" key="2">
    <source>
        <dbReference type="ARBA" id="ARBA00022676"/>
    </source>
</evidence>
<evidence type="ECO:0000313" key="12">
    <source>
        <dbReference type="Proteomes" id="UP000642973"/>
    </source>
</evidence>
<evidence type="ECO:0000256" key="5">
    <source>
        <dbReference type="ARBA" id="ARBA00022729"/>
    </source>
</evidence>
<keyword evidence="5 10" id="KW-0732">Signal</keyword>
<dbReference type="InterPro" id="IPR000768">
    <property type="entry name" value="ART"/>
</dbReference>
<protein>
    <recommendedName>
        <fullName evidence="10">NAD(P)(+)--arginine ADP-ribosyltransferase</fullName>
        <ecNumber evidence="10">2.4.2.31</ecNumber>
    </recommendedName>
    <alternativeName>
        <fullName evidence="10">Mono(ADP-ribosyl)transferase</fullName>
    </alternativeName>
</protein>
<feature type="chain" id="PRO_5033096947" description="NAD(P)(+)--arginine ADP-ribosyltransferase" evidence="10">
    <location>
        <begin position="21"/>
        <end position="272"/>
    </location>
</feature>
<name>A0A851C0N9_CALVR</name>
<dbReference type="GO" id="GO:0106274">
    <property type="term" value="F:NAD+-protein-arginine ADP-ribosyltransferase activity"/>
    <property type="evidence" value="ECO:0007669"/>
    <property type="project" value="UniProtKB-EC"/>
</dbReference>
<dbReference type="FunFam" id="3.90.176.10:FF:000001">
    <property type="entry name" value="NAD(P)(+)--arginine ADP-ribosyltransferase"/>
    <property type="match status" value="1"/>
</dbReference>
<evidence type="ECO:0000256" key="9">
    <source>
        <dbReference type="ARBA" id="ARBA00047597"/>
    </source>
</evidence>
<feature type="non-terminal residue" evidence="11">
    <location>
        <position position="1"/>
    </location>
</feature>
<evidence type="ECO:0000256" key="1">
    <source>
        <dbReference type="ARBA" id="ARBA00009558"/>
    </source>
</evidence>
<dbReference type="PANTHER" id="PTHR10339:SF19">
    <property type="entry name" value="GPI-LINKED NAD(P)(+)--ARGININE ADP-RIBOSYLTRANSFERASE 1"/>
    <property type="match status" value="1"/>
</dbReference>
<evidence type="ECO:0000256" key="3">
    <source>
        <dbReference type="ARBA" id="ARBA00022679"/>
    </source>
</evidence>
<dbReference type="EMBL" id="WEIV01004055">
    <property type="protein sequence ID" value="NWI50281.1"/>
    <property type="molecule type" value="Genomic_DNA"/>
</dbReference>
<comment type="caution">
    <text evidence="11">The sequence shown here is derived from an EMBL/GenBank/DDBJ whole genome shotgun (WGS) entry which is preliminary data.</text>
</comment>
<keyword evidence="2 10" id="KW-0328">Glycosyltransferase</keyword>